<comment type="caution">
    <text evidence="2">The sequence shown here is derived from an EMBL/GenBank/DDBJ whole genome shotgun (WGS) entry which is preliminary data.</text>
</comment>
<feature type="compositionally biased region" description="Gly residues" evidence="1">
    <location>
        <begin position="56"/>
        <end position="70"/>
    </location>
</feature>
<sequence>SDTPSCSGCPRQSCRHAPSHFPPGPAADPRPGRRLRGLHGGHRRRRALRAARRRGGPGVAGGAAGHGARGVQGAARGPLQEDPVHVGGGPARVREADREGAPRSARRLAADAAGLHRPEGARQLGVVEV</sequence>
<evidence type="ECO:0000313" key="2">
    <source>
        <dbReference type="EMBL" id="CAK0878367.1"/>
    </source>
</evidence>
<dbReference type="Proteomes" id="UP001189429">
    <property type="component" value="Unassembled WGS sequence"/>
</dbReference>
<proteinExistence type="predicted"/>
<feature type="compositionally biased region" description="Basic and acidic residues" evidence="1">
    <location>
        <begin position="92"/>
        <end position="101"/>
    </location>
</feature>
<gene>
    <name evidence="2" type="ORF">PCOR1329_LOCUS62160</name>
</gene>
<evidence type="ECO:0000313" key="3">
    <source>
        <dbReference type="Proteomes" id="UP001189429"/>
    </source>
</evidence>
<dbReference type="EMBL" id="CAUYUJ010017839">
    <property type="protein sequence ID" value="CAK0878367.1"/>
    <property type="molecule type" value="Genomic_DNA"/>
</dbReference>
<protein>
    <submittedName>
        <fullName evidence="2">Uncharacterized protein</fullName>
    </submittedName>
</protein>
<reference evidence="2" key="1">
    <citation type="submission" date="2023-10" db="EMBL/GenBank/DDBJ databases">
        <authorList>
            <person name="Chen Y."/>
            <person name="Shah S."/>
            <person name="Dougan E. K."/>
            <person name="Thang M."/>
            <person name="Chan C."/>
        </authorList>
    </citation>
    <scope>NUCLEOTIDE SEQUENCE [LARGE SCALE GENOMIC DNA]</scope>
</reference>
<evidence type="ECO:0000256" key="1">
    <source>
        <dbReference type="SAM" id="MobiDB-lite"/>
    </source>
</evidence>
<keyword evidence="3" id="KW-1185">Reference proteome</keyword>
<feature type="region of interest" description="Disordered" evidence="1">
    <location>
        <begin position="1"/>
        <end position="129"/>
    </location>
</feature>
<feature type="non-terminal residue" evidence="2">
    <location>
        <position position="129"/>
    </location>
</feature>
<feature type="non-terminal residue" evidence="2">
    <location>
        <position position="1"/>
    </location>
</feature>
<name>A0ABN9W0W7_9DINO</name>
<organism evidence="2 3">
    <name type="scientific">Prorocentrum cordatum</name>
    <dbReference type="NCBI Taxonomy" id="2364126"/>
    <lineage>
        <taxon>Eukaryota</taxon>
        <taxon>Sar</taxon>
        <taxon>Alveolata</taxon>
        <taxon>Dinophyceae</taxon>
        <taxon>Prorocentrales</taxon>
        <taxon>Prorocentraceae</taxon>
        <taxon>Prorocentrum</taxon>
    </lineage>
</organism>
<feature type="compositionally biased region" description="Basic residues" evidence="1">
    <location>
        <begin position="32"/>
        <end position="55"/>
    </location>
</feature>
<accession>A0ABN9W0W7</accession>